<protein>
    <submittedName>
        <fullName evidence="9">Uncharacterized protein LOC121394769 isoform X1</fullName>
    </submittedName>
</protein>
<dbReference type="OrthoDB" id="9909776at2759"/>
<evidence type="ECO:0000256" key="6">
    <source>
        <dbReference type="SAM" id="MobiDB-lite"/>
    </source>
</evidence>
<dbReference type="PANTHER" id="PTHR28624">
    <property type="entry name" value="COILED-COIL DOMAIN-CONTAINING PROTEIN 51"/>
    <property type="match status" value="1"/>
</dbReference>
<sequence length="388" mass="43362">MVAFSPFLKRTGSGFSYIKIMPKCIVNGCPHRSGQKLLYPDVVLHPFPKNIERIKNWLLQTGQHAEDLEPLAQRILLGWKTSNFRMCSKHFTEESYTQSGSKRILKNNAVPTVFENVHVPVTTVITVPTTPSAIPSAKRRRVDDEQPTTSSTIIRAVSRLSTIATQTDPTMNTNNVACMACTICKNCSTQTKRIITKEIATQSGDEYIAADVVQIHKDHLYPVSFSTPSKPIDKPIDILSPIQSSVTPSNIISTPRAETSSITADSFILSSPSFVEPKDSTFDIERLSSSDDTSSGNDTIKQSEEQAFSTDKFQSKKKFIIYDNKLDELLRIVRCQHNVDPPCQAPIVDFQKTEDGSMLTVKLYCFKWSPFSVVELATCIRKDISRKC</sequence>
<dbReference type="GO" id="GO:0008270">
    <property type="term" value="F:zinc ion binding"/>
    <property type="evidence" value="ECO:0007669"/>
    <property type="project" value="UniProtKB-KW"/>
</dbReference>
<dbReference type="GeneID" id="121394769"/>
<keyword evidence="3" id="KW-0862">Zinc</keyword>
<dbReference type="PROSITE" id="PS50950">
    <property type="entry name" value="ZF_THAP"/>
    <property type="match status" value="1"/>
</dbReference>
<evidence type="ECO:0000256" key="3">
    <source>
        <dbReference type="ARBA" id="ARBA00022833"/>
    </source>
</evidence>
<accession>A0A8J1L0U6</accession>
<evidence type="ECO:0000313" key="8">
    <source>
        <dbReference type="Proteomes" id="UP000186698"/>
    </source>
</evidence>
<dbReference type="RefSeq" id="XP_041422618.1">
    <property type="nucleotide sequence ID" value="XM_041566684.1"/>
</dbReference>
<dbReference type="GO" id="GO:0003677">
    <property type="term" value="F:DNA binding"/>
    <property type="evidence" value="ECO:0007669"/>
    <property type="project" value="UniProtKB-UniRule"/>
</dbReference>
<evidence type="ECO:0000256" key="2">
    <source>
        <dbReference type="ARBA" id="ARBA00022771"/>
    </source>
</evidence>
<evidence type="ECO:0000259" key="7">
    <source>
        <dbReference type="PROSITE" id="PS50950"/>
    </source>
</evidence>
<gene>
    <name evidence="9" type="primary">LOC121394769</name>
</gene>
<reference evidence="9" key="1">
    <citation type="submission" date="2025-08" db="UniProtKB">
        <authorList>
            <consortium name="RefSeq"/>
        </authorList>
    </citation>
    <scope>IDENTIFICATION</scope>
    <source>
        <strain evidence="9">J_2021</strain>
        <tissue evidence="9">Erythrocytes</tissue>
    </source>
</reference>
<evidence type="ECO:0000313" key="9">
    <source>
        <dbReference type="RefSeq" id="XP_041422618.1"/>
    </source>
</evidence>
<feature type="compositionally biased region" description="Polar residues" evidence="6">
    <location>
        <begin position="296"/>
        <end position="307"/>
    </location>
</feature>
<dbReference type="Pfam" id="PF05485">
    <property type="entry name" value="THAP"/>
    <property type="match status" value="1"/>
</dbReference>
<dbReference type="AlphaFoldDB" id="A0A8J1L0U6"/>
<evidence type="ECO:0000256" key="4">
    <source>
        <dbReference type="ARBA" id="ARBA00023125"/>
    </source>
</evidence>
<evidence type="ECO:0000256" key="1">
    <source>
        <dbReference type="ARBA" id="ARBA00022723"/>
    </source>
</evidence>
<evidence type="ECO:0000256" key="5">
    <source>
        <dbReference type="PROSITE-ProRule" id="PRU00309"/>
    </source>
</evidence>
<proteinExistence type="predicted"/>
<keyword evidence="4 5" id="KW-0238">DNA-binding</keyword>
<dbReference type="PANTHER" id="PTHR28624:SF1">
    <property type="entry name" value="MITOCHONDRIAL POTASSIUM CHANNEL"/>
    <property type="match status" value="1"/>
</dbReference>
<feature type="region of interest" description="Disordered" evidence="6">
    <location>
        <begin position="285"/>
        <end position="307"/>
    </location>
</feature>
<dbReference type="KEGG" id="xla:121394769"/>
<dbReference type="InterPro" id="IPR037660">
    <property type="entry name" value="CCDC51"/>
</dbReference>
<dbReference type="SMART" id="SM00980">
    <property type="entry name" value="THAP"/>
    <property type="match status" value="1"/>
</dbReference>
<dbReference type="SUPFAM" id="SSF57716">
    <property type="entry name" value="Glucocorticoid receptor-like (DNA-binding domain)"/>
    <property type="match status" value="1"/>
</dbReference>
<dbReference type="Proteomes" id="UP000186698">
    <property type="component" value="Chromosome 6L"/>
</dbReference>
<keyword evidence="1" id="KW-0479">Metal-binding</keyword>
<name>A0A8J1L0U6_XENLA</name>
<keyword evidence="8" id="KW-1185">Reference proteome</keyword>
<organism evidence="8 9">
    <name type="scientific">Xenopus laevis</name>
    <name type="common">African clawed frog</name>
    <dbReference type="NCBI Taxonomy" id="8355"/>
    <lineage>
        <taxon>Eukaryota</taxon>
        <taxon>Metazoa</taxon>
        <taxon>Chordata</taxon>
        <taxon>Craniata</taxon>
        <taxon>Vertebrata</taxon>
        <taxon>Euteleostomi</taxon>
        <taxon>Amphibia</taxon>
        <taxon>Batrachia</taxon>
        <taxon>Anura</taxon>
        <taxon>Pipoidea</taxon>
        <taxon>Pipidae</taxon>
        <taxon>Xenopodinae</taxon>
        <taxon>Xenopus</taxon>
        <taxon>Xenopus</taxon>
    </lineage>
</organism>
<dbReference type="SMART" id="SM00692">
    <property type="entry name" value="DM3"/>
    <property type="match status" value="1"/>
</dbReference>
<dbReference type="InterPro" id="IPR006612">
    <property type="entry name" value="THAP_Znf"/>
</dbReference>
<feature type="domain" description="THAP-type" evidence="7">
    <location>
        <begin position="21"/>
        <end position="114"/>
    </location>
</feature>
<keyword evidence="2 5" id="KW-0863">Zinc-finger</keyword>